<accession>X1JCB6</accession>
<sequence length="62" mass="7295">MANEELKERLWLEEQITKEKMHQVDFAIQALQTQVVMLESMVVMAELRRMAQSEMGRTISIN</sequence>
<gene>
    <name evidence="1" type="ORF">S06H3_03470</name>
</gene>
<dbReference type="AlphaFoldDB" id="X1JCB6"/>
<comment type="caution">
    <text evidence="1">The sequence shown here is derived from an EMBL/GenBank/DDBJ whole genome shotgun (WGS) entry which is preliminary data.</text>
</comment>
<organism evidence="1">
    <name type="scientific">marine sediment metagenome</name>
    <dbReference type="NCBI Taxonomy" id="412755"/>
    <lineage>
        <taxon>unclassified sequences</taxon>
        <taxon>metagenomes</taxon>
        <taxon>ecological metagenomes</taxon>
    </lineage>
</organism>
<protein>
    <submittedName>
        <fullName evidence="1">Uncharacterized protein</fullName>
    </submittedName>
</protein>
<evidence type="ECO:0000313" key="1">
    <source>
        <dbReference type="EMBL" id="GAH92356.1"/>
    </source>
</evidence>
<proteinExistence type="predicted"/>
<reference evidence="1" key="1">
    <citation type="journal article" date="2014" name="Front. Microbiol.">
        <title>High frequency of phylogenetically diverse reductive dehalogenase-homologous genes in deep subseafloor sedimentary metagenomes.</title>
        <authorList>
            <person name="Kawai M."/>
            <person name="Futagami T."/>
            <person name="Toyoda A."/>
            <person name="Takaki Y."/>
            <person name="Nishi S."/>
            <person name="Hori S."/>
            <person name="Arai W."/>
            <person name="Tsubouchi T."/>
            <person name="Morono Y."/>
            <person name="Uchiyama I."/>
            <person name="Ito T."/>
            <person name="Fujiyama A."/>
            <person name="Inagaki F."/>
            <person name="Takami H."/>
        </authorList>
    </citation>
    <scope>NUCLEOTIDE SEQUENCE</scope>
    <source>
        <strain evidence="1">Expedition CK06-06</strain>
    </source>
</reference>
<dbReference type="EMBL" id="BARV01001131">
    <property type="protein sequence ID" value="GAH92356.1"/>
    <property type="molecule type" value="Genomic_DNA"/>
</dbReference>
<name>X1JCB6_9ZZZZ</name>